<dbReference type="EMBL" id="ACOU01000002">
    <property type="protein sequence ID" value="EKX73967.1"/>
    <property type="molecule type" value="Genomic_DNA"/>
</dbReference>
<evidence type="ECO:0000313" key="3">
    <source>
        <dbReference type="Proteomes" id="UP000031512"/>
    </source>
</evidence>
<reference evidence="2 3" key="1">
    <citation type="journal article" date="2012" name="BMC Genomics">
        <title>Comparative genomic analysis and phylogenetic position of Theileria equi.</title>
        <authorList>
            <person name="Kappmeyer L.S."/>
            <person name="Thiagarajan M."/>
            <person name="Herndon D.R."/>
            <person name="Ramsay J.D."/>
            <person name="Caler E."/>
            <person name="Djikeng A."/>
            <person name="Gillespie J.J."/>
            <person name="Lau A.O."/>
            <person name="Roalson E.H."/>
            <person name="Silva J.C."/>
            <person name="Silva M.G."/>
            <person name="Suarez C.E."/>
            <person name="Ueti M.W."/>
            <person name="Nene V.M."/>
            <person name="Mealey R.H."/>
            <person name="Knowles D.P."/>
            <person name="Brayton K.A."/>
        </authorList>
    </citation>
    <scope>NUCLEOTIDE SEQUENCE [LARGE SCALE GENOMIC DNA]</scope>
    <source>
        <strain evidence="2 3">WA</strain>
    </source>
</reference>
<comment type="caution">
    <text evidence="2">The sequence shown here is derived from an EMBL/GenBank/DDBJ whole genome shotgun (WGS) entry which is preliminary data.</text>
</comment>
<accession>L1LEU6</accession>
<name>L1LEU6_THEEQ</name>
<protein>
    <submittedName>
        <fullName evidence="2">Signal peptide containing protein</fullName>
    </submittedName>
</protein>
<dbReference type="VEuPathDB" id="PiroplasmaDB:BEWA_040050"/>
<dbReference type="RefSeq" id="XP_004833419.1">
    <property type="nucleotide sequence ID" value="XM_004833362.1"/>
</dbReference>
<sequence>MKICLVLYLVHICRVCDSCLVVCIVGYYKRIAHCCGFYKDTFEQLKTLDVSDIDIDTVRLRSHTIGRYRENILYPNLQPYTRIIEDPCTIWSAKPKEVCRGIELHYLDNRLKVLKLLIDNGSNYFKNEYYEKVHNEWKLSTVNAVYNVQKVIRE</sequence>
<feature type="chain" id="PRO_5003952481" evidence="1">
    <location>
        <begin position="19"/>
        <end position="154"/>
    </location>
</feature>
<keyword evidence="1" id="KW-0732">Signal</keyword>
<organism evidence="2 3">
    <name type="scientific">Theileria equi strain WA</name>
    <dbReference type="NCBI Taxonomy" id="1537102"/>
    <lineage>
        <taxon>Eukaryota</taxon>
        <taxon>Sar</taxon>
        <taxon>Alveolata</taxon>
        <taxon>Apicomplexa</taxon>
        <taxon>Aconoidasida</taxon>
        <taxon>Piroplasmida</taxon>
        <taxon>Theileriidae</taxon>
        <taxon>Theileria</taxon>
    </lineage>
</organism>
<evidence type="ECO:0000256" key="1">
    <source>
        <dbReference type="SAM" id="SignalP"/>
    </source>
</evidence>
<proteinExistence type="predicted"/>
<gene>
    <name evidence="2" type="ORF">BEWA_040050</name>
</gene>
<keyword evidence="3" id="KW-1185">Reference proteome</keyword>
<dbReference type="Proteomes" id="UP000031512">
    <property type="component" value="Unassembled WGS sequence"/>
</dbReference>
<dbReference type="AlphaFoldDB" id="L1LEU6"/>
<feature type="signal peptide" evidence="1">
    <location>
        <begin position="1"/>
        <end position="18"/>
    </location>
</feature>
<dbReference type="KEGG" id="beq:BEWA_040050"/>
<evidence type="ECO:0000313" key="2">
    <source>
        <dbReference type="EMBL" id="EKX73967.1"/>
    </source>
</evidence>
<dbReference type="GeneID" id="15807415"/>